<dbReference type="EMBL" id="CP036455">
    <property type="protein sequence ID" value="QBI54657.1"/>
    <property type="molecule type" value="Genomic_DNA"/>
</dbReference>
<comment type="subcellular location">
    <subcellularLocation>
        <location evidence="1">Cell inner membrane</location>
        <topology evidence="1">Multi-pass membrane protein</topology>
    </subcellularLocation>
</comment>
<feature type="transmembrane region" description="Helical" evidence="9">
    <location>
        <begin position="49"/>
        <end position="74"/>
    </location>
</feature>
<dbReference type="AlphaFoldDB" id="A0A4P6Q760"/>
<evidence type="ECO:0000313" key="11">
    <source>
        <dbReference type="EMBL" id="QBI54657.1"/>
    </source>
</evidence>
<dbReference type="InterPro" id="IPR011701">
    <property type="entry name" value="MFS"/>
</dbReference>
<feature type="domain" description="Major facilitator superfamily (MFS) profile" evidence="10">
    <location>
        <begin position="1"/>
        <end position="198"/>
    </location>
</feature>
<evidence type="ECO:0000256" key="6">
    <source>
        <dbReference type="ARBA" id="ARBA00023136"/>
    </source>
</evidence>
<dbReference type="SUPFAM" id="SSF103473">
    <property type="entry name" value="MFS general substrate transporter"/>
    <property type="match status" value="1"/>
</dbReference>
<feature type="transmembrane region" description="Helical" evidence="9">
    <location>
        <begin position="263"/>
        <end position="282"/>
    </location>
</feature>
<dbReference type="Pfam" id="PF07690">
    <property type="entry name" value="MFS_1"/>
    <property type="match status" value="1"/>
</dbReference>
<evidence type="ECO:0000259" key="10">
    <source>
        <dbReference type="PROSITE" id="PS50850"/>
    </source>
</evidence>
<dbReference type="PANTHER" id="PTHR23513">
    <property type="entry name" value="INTEGRAL MEMBRANE EFFLUX PROTEIN-RELATED"/>
    <property type="match status" value="1"/>
</dbReference>
<dbReference type="RefSeq" id="WP_207391300.1">
    <property type="nucleotide sequence ID" value="NZ_CP036455.1"/>
</dbReference>
<evidence type="ECO:0000313" key="12">
    <source>
        <dbReference type="Proteomes" id="UP000292235"/>
    </source>
</evidence>
<reference evidence="11 12" key="1">
    <citation type="submission" date="2019-02" db="EMBL/GenBank/DDBJ databases">
        <authorList>
            <person name="Khodamoradi S."/>
            <person name="Hahnke R.L."/>
            <person name="Kaempfer P."/>
            <person name="Schumann P."/>
            <person name="Rohde M."/>
            <person name="Steinert M."/>
            <person name="Luzhetskyy A."/>
            <person name="Wink J."/>
            <person name="Ruckert C."/>
        </authorList>
    </citation>
    <scope>NUCLEOTIDE SEQUENCE [LARGE SCALE GENOMIC DNA]</scope>
    <source>
        <strain evidence="11 12">M2</strain>
    </source>
</reference>
<dbReference type="PROSITE" id="PS50850">
    <property type="entry name" value="MFS"/>
    <property type="match status" value="1"/>
</dbReference>
<dbReference type="GO" id="GO:0005886">
    <property type="term" value="C:plasma membrane"/>
    <property type="evidence" value="ECO:0007669"/>
    <property type="project" value="UniProtKB-SubCell"/>
</dbReference>
<dbReference type="KEGG" id="strr:EKD16_14380"/>
<accession>A0A4P6Q760</accession>
<feature type="transmembrane region" description="Helical" evidence="9">
    <location>
        <begin position="225"/>
        <end position="243"/>
    </location>
</feature>
<dbReference type="Proteomes" id="UP000292235">
    <property type="component" value="Chromosome"/>
</dbReference>
<protein>
    <recommendedName>
        <fullName evidence="8">Multidrug efflux pump Tap</fullName>
    </recommendedName>
</protein>
<feature type="transmembrane region" description="Helical" evidence="9">
    <location>
        <begin position="289"/>
        <end position="306"/>
    </location>
</feature>
<feature type="transmembrane region" description="Helical" evidence="9">
    <location>
        <begin position="312"/>
        <end position="332"/>
    </location>
</feature>
<sequence length="421" mass="42146">MRGFLLDVSPLRSSGAFRVLFASRVVALLGVSLTLVALSVQIYDLTGSSLAVGTVNAVAGTALVAGTLVGGVLADRLERRGLLLAARGAAAAVFAALAFNALSGNADPTAVYVCAAVLGVVDGIGETALVAVTPELVRADQLAAAGALTAVTTQLATMLGPSAAGLVIAGPGVAVCYTATCAATVAQVALMLLLPRLPAGDVREEAARPLRALGQAWHFVRRHRVIAGLLLVELFGGVFALPYAVFPAMGERVLEGDARTVGLLYSAPAVGAFLGALFSGWVGRMRRPGCALIAAGVLWGGAMAGFGASRHLAPALVLLGLAGIGMIVAEILQRALMQHHTPGELLGRVSSFWLVLATAGPAVGGALAGGLARVLGPSTAVVVTGLACAALVAATAAALPGLRRAGFSRGAEDAGPDDARH</sequence>
<dbReference type="InterPro" id="IPR020846">
    <property type="entry name" value="MFS_dom"/>
</dbReference>
<dbReference type="PANTHER" id="PTHR23513:SF9">
    <property type="entry name" value="ENTEROBACTIN EXPORTER ENTS"/>
    <property type="match status" value="1"/>
</dbReference>
<comment type="similarity">
    <text evidence="7">Belongs to the major facilitator superfamily. Drug:H(+) antiporter-3 (DHA3) (TC 2.A.1.21) family.</text>
</comment>
<dbReference type="CDD" id="cd06173">
    <property type="entry name" value="MFS_MefA_like"/>
    <property type="match status" value="1"/>
</dbReference>
<keyword evidence="3" id="KW-1003">Cell membrane</keyword>
<gene>
    <name evidence="11" type="primary">entS3</name>
    <name evidence="11" type="ORF">EKD16_14380</name>
</gene>
<keyword evidence="12" id="KW-1185">Reference proteome</keyword>
<name>A0A4P6Q760_9ACTN</name>
<dbReference type="Gene3D" id="1.20.1250.20">
    <property type="entry name" value="MFS general substrate transporter like domains"/>
    <property type="match status" value="1"/>
</dbReference>
<feature type="transmembrane region" description="Helical" evidence="9">
    <location>
        <begin position="81"/>
        <end position="103"/>
    </location>
</feature>
<feature type="transmembrane region" description="Helical" evidence="9">
    <location>
        <begin position="21"/>
        <end position="43"/>
    </location>
</feature>
<evidence type="ECO:0000256" key="9">
    <source>
        <dbReference type="SAM" id="Phobius"/>
    </source>
</evidence>
<keyword evidence="5 9" id="KW-1133">Transmembrane helix</keyword>
<dbReference type="InterPro" id="IPR036259">
    <property type="entry name" value="MFS_trans_sf"/>
</dbReference>
<dbReference type="NCBIfam" id="NF007792">
    <property type="entry name" value="PRK10489.1"/>
    <property type="match status" value="1"/>
</dbReference>
<evidence type="ECO:0000256" key="8">
    <source>
        <dbReference type="ARBA" id="ARBA00040914"/>
    </source>
</evidence>
<keyword evidence="4 9" id="KW-0812">Transmembrane</keyword>
<evidence type="ECO:0000256" key="1">
    <source>
        <dbReference type="ARBA" id="ARBA00004429"/>
    </source>
</evidence>
<evidence type="ECO:0000256" key="2">
    <source>
        <dbReference type="ARBA" id="ARBA00022448"/>
    </source>
</evidence>
<dbReference type="GO" id="GO:0022857">
    <property type="term" value="F:transmembrane transporter activity"/>
    <property type="evidence" value="ECO:0007669"/>
    <property type="project" value="InterPro"/>
</dbReference>
<evidence type="ECO:0000256" key="4">
    <source>
        <dbReference type="ARBA" id="ARBA00022692"/>
    </source>
</evidence>
<evidence type="ECO:0000256" key="3">
    <source>
        <dbReference type="ARBA" id="ARBA00022475"/>
    </source>
</evidence>
<feature type="transmembrane region" description="Helical" evidence="9">
    <location>
        <begin position="166"/>
        <end position="194"/>
    </location>
</feature>
<proteinExistence type="inferred from homology"/>
<keyword evidence="6 9" id="KW-0472">Membrane</keyword>
<evidence type="ECO:0000256" key="5">
    <source>
        <dbReference type="ARBA" id="ARBA00022989"/>
    </source>
</evidence>
<evidence type="ECO:0000256" key="7">
    <source>
        <dbReference type="ARBA" id="ARBA00038075"/>
    </source>
</evidence>
<organism evidence="11 12">
    <name type="scientific">Streptomonospora litoralis</name>
    <dbReference type="NCBI Taxonomy" id="2498135"/>
    <lineage>
        <taxon>Bacteria</taxon>
        <taxon>Bacillati</taxon>
        <taxon>Actinomycetota</taxon>
        <taxon>Actinomycetes</taxon>
        <taxon>Streptosporangiales</taxon>
        <taxon>Nocardiopsidaceae</taxon>
        <taxon>Streptomonospora</taxon>
    </lineage>
</organism>
<keyword evidence="2" id="KW-0813">Transport</keyword>
<feature type="transmembrane region" description="Helical" evidence="9">
    <location>
        <begin position="352"/>
        <end position="372"/>
    </location>
</feature>
<feature type="transmembrane region" description="Helical" evidence="9">
    <location>
        <begin position="378"/>
        <end position="399"/>
    </location>
</feature>